<feature type="domain" description="TonB C-terminal" evidence="12">
    <location>
        <begin position="184"/>
        <end position="275"/>
    </location>
</feature>
<feature type="compositionally biased region" description="Basic and acidic residues" evidence="10">
    <location>
        <begin position="110"/>
        <end position="123"/>
    </location>
</feature>
<keyword evidence="7" id="KW-0653">Protein transport</keyword>
<dbReference type="PANTHER" id="PTHR33446:SF2">
    <property type="entry name" value="PROTEIN TONB"/>
    <property type="match status" value="1"/>
</dbReference>
<dbReference type="InterPro" id="IPR003538">
    <property type="entry name" value="TonB"/>
</dbReference>
<evidence type="ECO:0000256" key="3">
    <source>
        <dbReference type="ARBA" id="ARBA00022448"/>
    </source>
</evidence>
<keyword evidence="9 11" id="KW-0472">Membrane</keyword>
<feature type="transmembrane region" description="Helical" evidence="11">
    <location>
        <begin position="40"/>
        <end position="61"/>
    </location>
</feature>
<evidence type="ECO:0000313" key="13">
    <source>
        <dbReference type="EMBL" id="GAA4378115.1"/>
    </source>
</evidence>
<evidence type="ECO:0000259" key="12">
    <source>
        <dbReference type="PROSITE" id="PS52015"/>
    </source>
</evidence>
<feature type="compositionally biased region" description="Gly residues" evidence="10">
    <location>
        <begin position="145"/>
        <end position="154"/>
    </location>
</feature>
<keyword evidence="5" id="KW-0997">Cell inner membrane</keyword>
<dbReference type="EMBL" id="BAABHA010000002">
    <property type="protein sequence ID" value="GAA4378115.1"/>
    <property type="molecule type" value="Genomic_DNA"/>
</dbReference>
<dbReference type="RefSeq" id="WP_345222608.1">
    <property type="nucleotide sequence ID" value="NZ_BAABHA010000002.1"/>
</dbReference>
<keyword evidence="14" id="KW-1185">Reference proteome</keyword>
<evidence type="ECO:0000256" key="1">
    <source>
        <dbReference type="ARBA" id="ARBA00004383"/>
    </source>
</evidence>
<keyword evidence="8 11" id="KW-1133">Transmembrane helix</keyword>
<evidence type="ECO:0000256" key="6">
    <source>
        <dbReference type="ARBA" id="ARBA00022692"/>
    </source>
</evidence>
<organism evidence="13 14">
    <name type="scientific">Hymenobacter koreensis</name>
    <dbReference type="NCBI Taxonomy" id="1084523"/>
    <lineage>
        <taxon>Bacteria</taxon>
        <taxon>Pseudomonadati</taxon>
        <taxon>Bacteroidota</taxon>
        <taxon>Cytophagia</taxon>
        <taxon>Cytophagales</taxon>
        <taxon>Hymenobacteraceae</taxon>
        <taxon>Hymenobacter</taxon>
    </lineage>
</organism>
<dbReference type="Pfam" id="PF03544">
    <property type="entry name" value="TonB_C"/>
    <property type="match status" value="1"/>
</dbReference>
<evidence type="ECO:0000256" key="10">
    <source>
        <dbReference type="SAM" id="MobiDB-lite"/>
    </source>
</evidence>
<accession>A0ABP8IXP7</accession>
<evidence type="ECO:0000256" key="7">
    <source>
        <dbReference type="ARBA" id="ARBA00022927"/>
    </source>
</evidence>
<evidence type="ECO:0000256" key="11">
    <source>
        <dbReference type="SAM" id="Phobius"/>
    </source>
</evidence>
<keyword evidence="4" id="KW-1003">Cell membrane</keyword>
<dbReference type="PANTHER" id="PTHR33446">
    <property type="entry name" value="PROTEIN TONB-RELATED"/>
    <property type="match status" value="1"/>
</dbReference>
<evidence type="ECO:0000313" key="14">
    <source>
        <dbReference type="Proteomes" id="UP001500454"/>
    </source>
</evidence>
<name>A0ABP8IXP7_9BACT</name>
<keyword evidence="3" id="KW-0813">Transport</keyword>
<dbReference type="PROSITE" id="PS52015">
    <property type="entry name" value="TONB_CTD"/>
    <property type="match status" value="1"/>
</dbReference>
<evidence type="ECO:0000256" key="2">
    <source>
        <dbReference type="ARBA" id="ARBA00006555"/>
    </source>
</evidence>
<evidence type="ECO:0000256" key="5">
    <source>
        <dbReference type="ARBA" id="ARBA00022519"/>
    </source>
</evidence>
<evidence type="ECO:0000256" key="4">
    <source>
        <dbReference type="ARBA" id="ARBA00022475"/>
    </source>
</evidence>
<dbReference type="Gene3D" id="3.30.1150.10">
    <property type="match status" value="1"/>
</dbReference>
<dbReference type="InterPro" id="IPR037682">
    <property type="entry name" value="TonB_C"/>
</dbReference>
<comment type="subcellular location">
    <subcellularLocation>
        <location evidence="1">Cell inner membrane</location>
        <topology evidence="1">Single-pass membrane protein</topology>
        <orientation evidence="1">Periplasmic side</orientation>
    </subcellularLocation>
</comment>
<dbReference type="SUPFAM" id="SSF74653">
    <property type="entry name" value="TolA/TonB C-terminal domain"/>
    <property type="match status" value="1"/>
</dbReference>
<feature type="region of interest" description="Disordered" evidence="10">
    <location>
        <begin position="110"/>
        <end position="154"/>
    </location>
</feature>
<proteinExistence type="inferred from homology"/>
<dbReference type="InterPro" id="IPR006260">
    <property type="entry name" value="TonB/TolA_C"/>
</dbReference>
<dbReference type="InterPro" id="IPR051045">
    <property type="entry name" value="TonB-dependent_transducer"/>
</dbReference>
<keyword evidence="6 11" id="KW-0812">Transmembrane</keyword>
<dbReference type="Proteomes" id="UP001500454">
    <property type="component" value="Unassembled WGS sequence"/>
</dbReference>
<dbReference type="NCBIfam" id="TIGR01352">
    <property type="entry name" value="tonB_Cterm"/>
    <property type="match status" value="1"/>
</dbReference>
<gene>
    <name evidence="13" type="ORF">GCM10023186_14170</name>
</gene>
<evidence type="ECO:0000256" key="8">
    <source>
        <dbReference type="ARBA" id="ARBA00022989"/>
    </source>
</evidence>
<evidence type="ECO:0000256" key="9">
    <source>
        <dbReference type="ARBA" id="ARBA00023136"/>
    </source>
</evidence>
<comment type="caution">
    <text evidence="13">The sequence shown here is derived from an EMBL/GenBank/DDBJ whole genome shotgun (WGS) entry which is preliminary data.</text>
</comment>
<protein>
    <submittedName>
        <fullName evidence="13">Energy transducer TonB</fullName>
    </submittedName>
</protein>
<sequence length="275" mass="29585">MQTTTNLNTATLDDIVFEGRNKEYGAYALRRAYDRHLKRALTIAVSLFLLLVMGILAQRYFATSVTIAPPFVHDGKGVVITAIELPKAQPEAQTRAVPRTIPDIATRVAPDKAVADRPKKPDETMAPVEGPTSNLETIGRASVGTGTGMGDSGTVGAGLPPAVITVPKKPEIFISVEVMPEFAGGQQALIEYLQKNLHYPGAAIRAQAEGKVFVSFTVANDGSITDVQVLKGLGYGTDEEAARVIKGMPRWEPGRQNNRPVAVRYTLPISFNMAE</sequence>
<reference evidence="14" key="1">
    <citation type="journal article" date="2019" name="Int. J. Syst. Evol. Microbiol.">
        <title>The Global Catalogue of Microorganisms (GCM) 10K type strain sequencing project: providing services to taxonomists for standard genome sequencing and annotation.</title>
        <authorList>
            <consortium name="The Broad Institute Genomics Platform"/>
            <consortium name="The Broad Institute Genome Sequencing Center for Infectious Disease"/>
            <person name="Wu L."/>
            <person name="Ma J."/>
        </authorList>
    </citation>
    <scope>NUCLEOTIDE SEQUENCE [LARGE SCALE GENOMIC DNA]</scope>
    <source>
        <strain evidence="14">JCM 17924</strain>
    </source>
</reference>
<dbReference type="PRINTS" id="PR01374">
    <property type="entry name" value="TONBPROTEIN"/>
</dbReference>
<comment type="similarity">
    <text evidence="2">Belongs to the TonB family.</text>
</comment>